<reference evidence="3" key="1">
    <citation type="submission" date="2016-10" db="EMBL/GenBank/DDBJ databases">
        <authorList>
            <person name="Varghese N."/>
            <person name="Submissions S."/>
        </authorList>
    </citation>
    <scope>NUCLEOTIDE SEQUENCE [LARGE SCALE GENOMIC DNA]</scope>
    <source>
        <strain evidence="3">M83</strain>
    </source>
</reference>
<accession>A0A1G9Y525</accession>
<organism evidence="2 3">
    <name type="scientific">Lachnospira pectinoschiza</name>
    <dbReference type="NCBI Taxonomy" id="28052"/>
    <lineage>
        <taxon>Bacteria</taxon>
        <taxon>Bacillati</taxon>
        <taxon>Bacillota</taxon>
        <taxon>Clostridia</taxon>
        <taxon>Lachnospirales</taxon>
        <taxon>Lachnospiraceae</taxon>
        <taxon>Lachnospira</taxon>
    </lineage>
</organism>
<evidence type="ECO:0000259" key="1">
    <source>
        <dbReference type="Pfam" id="PF01965"/>
    </source>
</evidence>
<dbReference type="RefSeq" id="WP_074521753.1">
    <property type="nucleotide sequence ID" value="NZ_FNHZ01000005.1"/>
</dbReference>
<dbReference type="PANTHER" id="PTHR48094:SF12">
    <property type="entry name" value="PARKINSON DISEASE PROTEIN 7 HOMOLOG"/>
    <property type="match status" value="1"/>
</dbReference>
<dbReference type="SUPFAM" id="SSF52317">
    <property type="entry name" value="Class I glutamine amidotransferase-like"/>
    <property type="match status" value="1"/>
</dbReference>
<dbReference type="EMBL" id="FNHZ01000005">
    <property type="protein sequence ID" value="SDN03786.1"/>
    <property type="molecule type" value="Genomic_DNA"/>
</dbReference>
<dbReference type="NCBIfam" id="TIGR01383">
    <property type="entry name" value="not_thiJ"/>
    <property type="match status" value="1"/>
</dbReference>
<evidence type="ECO:0000313" key="2">
    <source>
        <dbReference type="EMBL" id="SDN03786.1"/>
    </source>
</evidence>
<keyword evidence="3" id="KW-1185">Reference proteome</keyword>
<dbReference type="AlphaFoldDB" id="A0A1G9Y525"/>
<dbReference type="Gene3D" id="3.40.50.880">
    <property type="match status" value="1"/>
</dbReference>
<dbReference type="InterPro" id="IPR002818">
    <property type="entry name" value="DJ-1/PfpI"/>
</dbReference>
<dbReference type="Pfam" id="PF01965">
    <property type="entry name" value="DJ-1_PfpI"/>
    <property type="match status" value="1"/>
</dbReference>
<sequence length="183" mass="19809">MKVCAFLTDNFETVECLAVVDILRRAGIEVDTISITAKKEVVSAQGVTIVADYLFGSYEFDGTELLFLPGGPGTKNYFDRKVLLNLLKEHYENGGRLAAICAAPSVFGKLGFLEGKKAVCFPGYEDSLEGAICLNDSVNVVTDGNITTSRGMGTSIDLGLELVKLLIDVNTANELAKKIQYER</sequence>
<dbReference type="Proteomes" id="UP000187651">
    <property type="component" value="Unassembled WGS sequence"/>
</dbReference>
<name>A0A1G9Y525_9FIRM</name>
<feature type="domain" description="DJ-1/PfpI" evidence="1">
    <location>
        <begin position="1"/>
        <end position="164"/>
    </location>
</feature>
<dbReference type="OrthoDB" id="9800516at2"/>
<dbReference type="InterPro" id="IPR029062">
    <property type="entry name" value="Class_I_gatase-like"/>
</dbReference>
<evidence type="ECO:0000313" key="3">
    <source>
        <dbReference type="Proteomes" id="UP000187651"/>
    </source>
</evidence>
<dbReference type="InterPro" id="IPR050325">
    <property type="entry name" value="Prot/Nucl_acid_deglycase"/>
</dbReference>
<dbReference type="PANTHER" id="PTHR48094">
    <property type="entry name" value="PROTEIN/NUCLEIC ACID DEGLYCASE DJ-1-RELATED"/>
    <property type="match status" value="1"/>
</dbReference>
<gene>
    <name evidence="2" type="ORF">SAMN05216544_1679</name>
</gene>
<protein>
    <submittedName>
        <fullName evidence="2">4-methyl-5(B-hydroxyethyl)-thiazole monophosphate biosynthesis</fullName>
    </submittedName>
</protein>
<dbReference type="InterPro" id="IPR006287">
    <property type="entry name" value="DJ-1"/>
</dbReference>
<dbReference type="GO" id="GO:0005737">
    <property type="term" value="C:cytoplasm"/>
    <property type="evidence" value="ECO:0007669"/>
    <property type="project" value="TreeGrafter"/>
</dbReference>
<dbReference type="CDD" id="cd03135">
    <property type="entry name" value="GATase1_DJ-1"/>
    <property type="match status" value="1"/>
</dbReference>
<proteinExistence type="predicted"/>